<keyword evidence="6 7" id="KW-0949">S-adenosyl-L-methionine</keyword>
<dbReference type="EMBL" id="LIZS01000004">
    <property type="protein sequence ID" value="KPJ54370.1"/>
    <property type="molecule type" value="Genomic_DNA"/>
</dbReference>
<proteinExistence type="inferred from homology"/>
<comment type="function">
    <text evidence="7">Catalyzes the methyl esterification of L-isoaspartyl residues in peptides and proteins that result from spontaneous decomposition of normal L-aspartyl and L-asparaginyl residues. It plays a role in the repair and/or degradation of damaged proteins.</text>
</comment>
<dbReference type="SUPFAM" id="SSF53335">
    <property type="entry name" value="S-adenosyl-L-methionine-dependent methyltransferases"/>
    <property type="match status" value="1"/>
</dbReference>
<organism evidence="9 10">
    <name type="scientific">candidate division TA06 bacterium DG_24</name>
    <dbReference type="NCBI Taxonomy" id="1703770"/>
    <lineage>
        <taxon>Bacteria</taxon>
        <taxon>Bacteria division TA06</taxon>
    </lineage>
</organism>
<evidence type="ECO:0000313" key="9">
    <source>
        <dbReference type="EMBL" id="KPJ54370.1"/>
    </source>
</evidence>
<dbReference type="GO" id="GO:0032259">
    <property type="term" value="P:methylation"/>
    <property type="evidence" value="ECO:0007669"/>
    <property type="project" value="UniProtKB-KW"/>
</dbReference>
<dbReference type="InterPro" id="IPR029063">
    <property type="entry name" value="SAM-dependent_MTases_sf"/>
</dbReference>
<dbReference type="NCBIfam" id="TIGR00080">
    <property type="entry name" value="pimt"/>
    <property type="match status" value="1"/>
</dbReference>
<dbReference type="HAMAP" id="MF_00090">
    <property type="entry name" value="PIMT"/>
    <property type="match status" value="1"/>
</dbReference>
<dbReference type="InterPro" id="IPR000682">
    <property type="entry name" value="PCMT"/>
</dbReference>
<accession>A0A0S7WW09</accession>
<dbReference type="Gene3D" id="3.40.50.150">
    <property type="entry name" value="Vaccinia Virus protein VP39"/>
    <property type="match status" value="1"/>
</dbReference>
<dbReference type="PROSITE" id="PS01279">
    <property type="entry name" value="PCMT"/>
    <property type="match status" value="1"/>
</dbReference>
<protein>
    <recommendedName>
        <fullName evidence="7">Protein-L-isoaspartate O-methyltransferase</fullName>
        <ecNumber evidence="7">2.1.1.77</ecNumber>
    </recommendedName>
    <alternativeName>
        <fullName evidence="7">L-isoaspartyl protein carboxyl methyltransferase</fullName>
    </alternativeName>
    <alternativeName>
        <fullName evidence="7">Protein L-isoaspartyl methyltransferase</fullName>
    </alternativeName>
    <alternativeName>
        <fullName evidence="7">Protein-beta-aspartate methyltransferase</fullName>
        <shortName evidence="7">PIMT</shortName>
    </alternativeName>
</protein>
<name>A0A0S7WW09_UNCT6</name>
<dbReference type="PANTHER" id="PTHR11579:SF0">
    <property type="entry name" value="PROTEIN-L-ISOASPARTATE(D-ASPARTATE) O-METHYLTRANSFERASE"/>
    <property type="match status" value="1"/>
</dbReference>
<comment type="subcellular location">
    <subcellularLocation>
        <location evidence="1 7">Cytoplasm</location>
    </subcellularLocation>
</comment>
<keyword evidence="3 7" id="KW-0963">Cytoplasm</keyword>
<dbReference type="PATRIC" id="fig|1703770.3.peg.225"/>
<dbReference type="CDD" id="cd02440">
    <property type="entry name" value="AdoMet_MTases"/>
    <property type="match status" value="1"/>
</dbReference>
<keyword evidence="5 7" id="KW-0808">Transferase</keyword>
<evidence type="ECO:0000256" key="7">
    <source>
        <dbReference type="HAMAP-Rule" id="MF_00090"/>
    </source>
</evidence>
<gene>
    <name evidence="7" type="primary">pcm</name>
    <name evidence="9" type="ORF">AMJ39_00765</name>
</gene>
<dbReference type="Pfam" id="PF01135">
    <property type="entry name" value="PCMT"/>
    <property type="match status" value="1"/>
</dbReference>
<dbReference type="GO" id="GO:0004719">
    <property type="term" value="F:protein-L-isoaspartate (D-aspartate) O-methyltransferase activity"/>
    <property type="evidence" value="ECO:0007669"/>
    <property type="project" value="UniProtKB-UniRule"/>
</dbReference>
<dbReference type="NCBIfam" id="NF001453">
    <property type="entry name" value="PRK00312.1"/>
    <property type="match status" value="1"/>
</dbReference>
<sequence length="241" mass="26305">MLAGCSPSRPAPEAEDEAHLPGGDDPYREKRLAMVETQLVARGISDERVLDAMTRIPRHRFVPRSRWPVAYGDFPVPIGEGQTISQPYIVALMTEHLGLQGQERVLEIGTGSGYQAAVLSRLAKEVYTIEIIPELAERARLVLSELGYDNVSVKTGDGYAGWEEHAPFDAIIITAAPSFVPSPLTDQLVEGGRLVVPLGQKGKTQMLTLIEKKEGKLMGKALCPVRFVPMTGEVEESGQDE</sequence>
<evidence type="ECO:0000256" key="8">
    <source>
        <dbReference type="SAM" id="MobiDB-lite"/>
    </source>
</evidence>
<comment type="similarity">
    <text evidence="2 7">Belongs to the methyltransferase superfamily. L-isoaspartyl/D-aspartyl protein methyltransferase family.</text>
</comment>
<comment type="caution">
    <text evidence="9">The sequence shown here is derived from an EMBL/GenBank/DDBJ whole genome shotgun (WGS) entry which is preliminary data.</text>
</comment>
<feature type="active site" evidence="7">
    <location>
        <position position="85"/>
    </location>
</feature>
<evidence type="ECO:0000256" key="5">
    <source>
        <dbReference type="ARBA" id="ARBA00022679"/>
    </source>
</evidence>
<evidence type="ECO:0000313" key="10">
    <source>
        <dbReference type="Proteomes" id="UP000052008"/>
    </source>
</evidence>
<comment type="catalytic activity">
    <reaction evidence="7">
        <text>[protein]-L-isoaspartate + S-adenosyl-L-methionine = [protein]-L-isoaspartate alpha-methyl ester + S-adenosyl-L-homocysteine</text>
        <dbReference type="Rhea" id="RHEA:12705"/>
        <dbReference type="Rhea" id="RHEA-COMP:12143"/>
        <dbReference type="Rhea" id="RHEA-COMP:12144"/>
        <dbReference type="ChEBI" id="CHEBI:57856"/>
        <dbReference type="ChEBI" id="CHEBI:59789"/>
        <dbReference type="ChEBI" id="CHEBI:90596"/>
        <dbReference type="ChEBI" id="CHEBI:90598"/>
        <dbReference type="EC" id="2.1.1.77"/>
    </reaction>
</comment>
<dbReference type="FunFam" id="3.40.50.150:FF:000010">
    <property type="entry name" value="Protein-L-isoaspartate O-methyltransferase"/>
    <property type="match status" value="1"/>
</dbReference>
<reference evidence="9 10" key="1">
    <citation type="journal article" date="2015" name="Microbiome">
        <title>Genomic resolution of linkages in carbon, nitrogen, and sulfur cycling among widespread estuary sediment bacteria.</title>
        <authorList>
            <person name="Baker B.J."/>
            <person name="Lazar C.S."/>
            <person name="Teske A.P."/>
            <person name="Dick G.J."/>
        </authorList>
    </citation>
    <scope>NUCLEOTIDE SEQUENCE [LARGE SCALE GENOMIC DNA]</scope>
    <source>
        <strain evidence="9">DG_24</strain>
    </source>
</reference>
<evidence type="ECO:0000256" key="6">
    <source>
        <dbReference type="ARBA" id="ARBA00022691"/>
    </source>
</evidence>
<dbReference type="STRING" id="1703770.AMJ39_00765"/>
<feature type="region of interest" description="Disordered" evidence="8">
    <location>
        <begin position="1"/>
        <end position="27"/>
    </location>
</feature>
<keyword evidence="4 7" id="KW-0489">Methyltransferase</keyword>
<dbReference type="GO" id="GO:0005737">
    <property type="term" value="C:cytoplasm"/>
    <property type="evidence" value="ECO:0007669"/>
    <property type="project" value="UniProtKB-SubCell"/>
</dbReference>
<dbReference type="Proteomes" id="UP000052008">
    <property type="component" value="Unassembled WGS sequence"/>
</dbReference>
<evidence type="ECO:0000256" key="2">
    <source>
        <dbReference type="ARBA" id="ARBA00005369"/>
    </source>
</evidence>
<evidence type="ECO:0000256" key="1">
    <source>
        <dbReference type="ARBA" id="ARBA00004496"/>
    </source>
</evidence>
<dbReference type="AlphaFoldDB" id="A0A0S7WW09"/>
<dbReference type="EC" id="2.1.1.77" evidence="7"/>
<evidence type="ECO:0000256" key="4">
    <source>
        <dbReference type="ARBA" id="ARBA00022603"/>
    </source>
</evidence>
<evidence type="ECO:0000256" key="3">
    <source>
        <dbReference type="ARBA" id="ARBA00022490"/>
    </source>
</evidence>
<dbReference type="PANTHER" id="PTHR11579">
    <property type="entry name" value="PROTEIN-L-ISOASPARTATE O-METHYLTRANSFERASE"/>
    <property type="match status" value="1"/>
</dbReference>
<dbReference type="GO" id="GO:0030091">
    <property type="term" value="P:protein repair"/>
    <property type="evidence" value="ECO:0007669"/>
    <property type="project" value="UniProtKB-UniRule"/>
</dbReference>